<evidence type="ECO:0000256" key="5">
    <source>
        <dbReference type="ARBA" id="ARBA00023136"/>
    </source>
</evidence>
<dbReference type="Proteomes" id="UP000622890">
    <property type="component" value="Unassembled WGS sequence"/>
</dbReference>
<dbReference type="AlphaFoldDB" id="A0A934STC9"/>
<dbReference type="InterPro" id="IPR004960">
    <property type="entry name" value="LipA_acyltrans"/>
</dbReference>
<evidence type="ECO:0000313" key="7">
    <source>
        <dbReference type="EMBL" id="MBK4736426.1"/>
    </source>
</evidence>
<keyword evidence="3" id="KW-0997">Cell inner membrane</keyword>
<dbReference type="GO" id="GO:0016746">
    <property type="term" value="F:acyltransferase activity"/>
    <property type="evidence" value="ECO:0007669"/>
    <property type="project" value="UniProtKB-KW"/>
</dbReference>
<gene>
    <name evidence="7" type="ORF">JJB74_17525</name>
</gene>
<dbReference type="EMBL" id="JAEPBG010000007">
    <property type="protein sequence ID" value="MBK4736426.1"/>
    <property type="molecule type" value="Genomic_DNA"/>
</dbReference>
<keyword evidence="8" id="KW-1185">Reference proteome</keyword>
<sequence length="293" mass="33585">MTRLLLGLMWLLHWLPLPILGRLGKGMGSMLFLIMKPRRHITLTNLRLTQPQLDDAARERLAREHFQGYARSVLERAVLWWASPRRLARLIEVDPAVPIEQMTKRPTILMCPHFVCLEVAGVALTMAVEACSVYSRQSDEVFDEALRRGRLRFTKDESNLVAREAGIKPIIRIMRGGKPFLMLPDMDFGPRESIFVPFFGVPAATLTAPARLAATTGAQIIPVVARFLPNYRGWKVSFYPAWEDYPGEDMEAATRRMNAFIEDRVREAPAEYFWSHKRFKTRPEGEPGFYDRA</sequence>
<evidence type="ECO:0000256" key="2">
    <source>
        <dbReference type="ARBA" id="ARBA00022475"/>
    </source>
</evidence>
<dbReference type="GO" id="GO:0009247">
    <property type="term" value="P:glycolipid biosynthetic process"/>
    <property type="evidence" value="ECO:0007669"/>
    <property type="project" value="UniProtKB-ARBA"/>
</dbReference>
<comment type="subcellular location">
    <subcellularLocation>
        <location evidence="1">Cell inner membrane</location>
    </subcellularLocation>
</comment>
<dbReference type="RefSeq" id="WP_200594024.1">
    <property type="nucleotide sequence ID" value="NZ_JAEPBG010000007.1"/>
</dbReference>
<comment type="caution">
    <text evidence="7">The sequence shown here is derived from an EMBL/GenBank/DDBJ whole genome shotgun (WGS) entry which is preliminary data.</text>
</comment>
<evidence type="ECO:0000256" key="6">
    <source>
        <dbReference type="ARBA" id="ARBA00023315"/>
    </source>
</evidence>
<evidence type="ECO:0000256" key="4">
    <source>
        <dbReference type="ARBA" id="ARBA00022679"/>
    </source>
</evidence>
<evidence type="ECO:0000256" key="3">
    <source>
        <dbReference type="ARBA" id="ARBA00022519"/>
    </source>
</evidence>
<dbReference type="Pfam" id="PF03279">
    <property type="entry name" value="Lip_A_acyltrans"/>
    <property type="match status" value="1"/>
</dbReference>
<dbReference type="PANTHER" id="PTHR30606:SF9">
    <property type="entry name" value="LIPID A BIOSYNTHESIS LAUROYLTRANSFERASE"/>
    <property type="match status" value="1"/>
</dbReference>
<proteinExistence type="predicted"/>
<keyword evidence="4" id="KW-0808">Transferase</keyword>
<dbReference type="PANTHER" id="PTHR30606">
    <property type="entry name" value="LIPID A BIOSYNTHESIS LAUROYL ACYLTRANSFERASE"/>
    <property type="match status" value="1"/>
</dbReference>
<dbReference type="CDD" id="cd07984">
    <property type="entry name" value="LPLAT_LABLAT-like"/>
    <property type="match status" value="1"/>
</dbReference>
<reference evidence="7" key="1">
    <citation type="submission" date="2021-01" db="EMBL/GenBank/DDBJ databases">
        <title>Genome sequence of strain Noviherbaspirillum sp. DKR-6.</title>
        <authorList>
            <person name="Chaudhary D.K."/>
        </authorList>
    </citation>
    <scope>NUCLEOTIDE SEQUENCE</scope>
    <source>
        <strain evidence="7">DKR-6</strain>
    </source>
</reference>
<evidence type="ECO:0000256" key="1">
    <source>
        <dbReference type="ARBA" id="ARBA00004533"/>
    </source>
</evidence>
<protein>
    <submittedName>
        <fullName evidence="7">Lipid A biosynthesis acyltransferase</fullName>
    </submittedName>
</protein>
<organism evidence="7 8">
    <name type="scientific">Noviherbaspirillum pedocola</name>
    <dbReference type="NCBI Taxonomy" id="2801341"/>
    <lineage>
        <taxon>Bacteria</taxon>
        <taxon>Pseudomonadati</taxon>
        <taxon>Pseudomonadota</taxon>
        <taxon>Betaproteobacteria</taxon>
        <taxon>Burkholderiales</taxon>
        <taxon>Oxalobacteraceae</taxon>
        <taxon>Noviherbaspirillum</taxon>
    </lineage>
</organism>
<evidence type="ECO:0000313" key="8">
    <source>
        <dbReference type="Proteomes" id="UP000622890"/>
    </source>
</evidence>
<keyword evidence="6 7" id="KW-0012">Acyltransferase</keyword>
<keyword evidence="5" id="KW-0472">Membrane</keyword>
<name>A0A934STC9_9BURK</name>
<dbReference type="GO" id="GO:0005886">
    <property type="term" value="C:plasma membrane"/>
    <property type="evidence" value="ECO:0007669"/>
    <property type="project" value="UniProtKB-SubCell"/>
</dbReference>
<dbReference type="PIRSF" id="PIRSF026649">
    <property type="entry name" value="MsbB"/>
    <property type="match status" value="1"/>
</dbReference>
<accession>A0A934STC9</accession>
<keyword evidence="2" id="KW-1003">Cell membrane</keyword>